<comment type="caution">
    <text evidence="1">The sequence shown here is derived from an EMBL/GenBank/DDBJ whole genome shotgun (WGS) entry which is preliminary data.</text>
</comment>
<evidence type="ECO:0000313" key="1">
    <source>
        <dbReference type="EMBL" id="CAK0891306.1"/>
    </source>
</evidence>
<dbReference type="SUPFAM" id="SSF49899">
    <property type="entry name" value="Concanavalin A-like lectins/glucanases"/>
    <property type="match status" value="1"/>
</dbReference>
<name>A0ABN9WWN5_9DINO</name>
<dbReference type="EMBL" id="CAUYUJ010019457">
    <property type="protein sequence ID" value="CAK0891306.1"/>
    <property type="molecule type" value="Genomic_DNA"/>
</dbReference>
<protein>
    <recommendedName>
        <fullName evidence="3">Staphylococcus aureus surface protein A</fullName>
    </recommendedName>
</protein>
<organism evidence="1 2">
    <name type="scientific">Prorocentrum cordatum</name>
    <dbReference type="NCBI Taxonomy" id="2364126"/>
    <lineage>
        <taxon>Eukaryota</taxon>
        <taxon>Sar</taxon>
        <taxon>Alveolata</taxon>
        <taxon>Dinophyceae</taxon>
        <taxon>Prorocentrales</taxon>
        <taxon>Prorocentraceae</taxon>
        <taxon>Prorocentrum</taxon>
    </lineage>
</organism>
<gene>
    <name evidence="1" type="ORF">PCOR1329_LOCUS71286</name>
</gene>
<dbReference type="Proteomes" id="UP001189429">
    <property type="component" value="Unassembled WGS sequence"/>
</dbReference>
<keyword evidence="2" id="KW-1185">Reference proteome</keyword>
<sequence length="1284" mass="136726">MSVVVQVAGVNDRPLLDIYQDRQAIPEDPGEPVLLSPLFVTDADAGSSPLELTFDLAEGHDDNRLHMCGLFQVDLREPLEHTLDEGGCLPGGASRLRFRATLEAFNSMQAGAGRLRFLPAPDWHGAALVNITVDDLGSGLGEAARQTASRALHLAVEPAVDPPRVRFLCEGAAPLVSYGSACLEVRGCLELSAGADDLDEDTSMWLSVSISEPSAALSLEDAAPVRVWNEGTASLRVLGLYRNVRDSLGALVIRPPPGIFSGKEDPEVLSYEISVAVVALGQLFNDPLPSSFDDYPNDSLTFPVEFRRVNEAPRIFSDIVYFSASQLNPSVGLPGLFVLDADAHDDDLVEITFEVDPTSAGGAVSFAGWQDVSITRRMNLSDLNQELHDLSFTFQDDSWFGVTALTVSVTDLGHRGWNVKGYKSTRHQETKPQVLSLRGGSVSLLPDDTYQYFSLFSGDFTWEVFCKRLLPSLTDTTLGTTASLFTQPSSATPASDILFRNLPLGVDINSTDFSSKFVEGAGRNDSNVSGPPVVSIEIDVDGYPTVLLRSDAGLEVFERGGTRLAVGTWHHLALVVRRSGHAEAPGKPSDTTLGEVVLYVDGAVAASRTVAAGRAAFMGPASGAVLALAGAAAAPGAAPGASGGVALSRARLWGRALAPAELAACAESPRRACEDDDAGAIAMAHLLGETVRGCADIGDMCSNPAHGHAVRSTCCHTCSMFEADAGVGHEHAALAFLFEGSLGEESGRTAARPVGSWSFDLDAPPPCLGLNQRPFDSLFEHCVCYDRSLDEDGAGYVWHSPQAYAAMTSGMRPYANNTVHSSRDEGHTVSVLLSVYRYFVNRPPSIALLEPASGVLITLEGSRVAPYHPSFVVLEVSHRAAEQMVPRPLAVALSTEHGRVRSLSTAAATRLAFDRRRVEYRAPLHELNEFLSQLEYTPDPNYAGDDVLFVTVTDLEFTINASVPIVVSPLSDPLSLVCPPGIDVLEGSQVNPIGANFSVHDGDQLPGHSDEETLVEVRLTVGGGSLRLLPGALAGSASLQQLLLSAGNGVDLESLMNDTFAPVPAIVFETTIGGLRDVLAAVAFTPYPVLFHGVIHLGLEVTVIARGESARCDVGIVVHPVNSPPAIRVDHAQLERALGGPTMSPQRNVSLAGVFLLSDPDEEDFFGWFADRTHSGRMGLNVTCGSLSFGEYGDRDYVNGAQHGSIAGREGMTFWAGDGSRDPHVEALSTLKNLNHQLQRLRYYSEACRSVGVALTVEFSDLGNFGEGGPLVAHAELIIDVADS</sequence>
<proteinExistence type="predicted"/>
<dbReference type="InterPro" id="IPR013320">
    <property type="entry name" value="ConA-like_dom_sf"/>
</dbReference>
<reference evidence="1" key="1">
    <citation type="submission" date="2023-10" db="EMBL/GenBank/DDBJ databases">
        <authorList>
            <person name="Chen Y."/>
            <person name="Shah S."/>
            <person name="Dougan E. K."/>
            <person name="Thang M."/>
            <person name="Chan C."/>
        </authorList>
    </citation>
    <scope>NUCLEOTIDE SEQUENCE [LARGE SCALE GENOMIC DNA]</scope>
</reference>
<dbReference type="Gene3D" id="2.60.120.200">
    <property type="match status" value="1"/>
</dbReference>
<evidence type="ECO:0008006" key="3">
    <source>
        <dbReference type="Google" id="ProtNLM"/>
    </source>
</evidence>
<evidence type="ECO:0000313" key="2">
    <source>
        <dbReference type="Proteomes" id="UP001189429"/>
    </source>
</evidence>
<accession>A0ABN9WWN5</accession>